<sequence length="270" mass="29480">MPFVELDENFEPAKGGESALPNFEEIRVHPVEGRPRGLYRRYGKRALEIALILIAALPIIMVVLPLAVAVAHDGGGAFYSQMRVGRHGRLYRMWKLRSMVPGAEAMLEAHLAESPRARAEWDATQKLRNDPRVTPVGQLLRKTSLDELPQLWNVVCGEMSLVGPRPMLNEQRVLYPGRDYYALKPGITGSGRSLRATRANSRSAPASIPSTTGSFRSGRTCGSLWPRSAWFAAARGTEPGDDTKPSGDGEAAISPDSARIASRCVSFCPA</sequence>
<accession>A0A2T6AG10</accession>
<dbReference type="InterPro" id="IPR003362">
    <property type="entry name" value="Bact_transf"/>
</dbReference>
<dbReference type="AlphaFoldDB" id="A0A2T6AG10"/>
<evidence type="ECO:0000313" key="7">
    <source>
        <dbReference type="Proteomes" id="UP000244069"/>
    </source>
</evidence>
<comment type="caution">
    <text evidence="6">The sequence shown here is derived from an EMBL/GenBank/DDBJ whole genome shotgun (WGS) entry which is preliminary data.</text>
</comment>
<dbReference type="EMBL" id="QBKN01000025">
    <property type="protein sequence ID" value="PTX42752.1"/>
    <property type="molecule type" value="Genomic_DNA"/>
</dbReference>
<evidence type="ECO:0000256" key="2">
    <source>
        <dbReference type="ARBA" id="ARBA00023169"/>
    </source>
</evidence>
<dbReference type="GO" id="GO:0000271">
    <property type="term" value="P:polysaccharide biosynthetic process"/>
    <property type="evidence" value="ECO:0007669"/>
    <property type="project" value="UniProtKB-KW"/>
</dbReference>
<keyword evidence="2" id="KW-0270">Exopolysaccharide synthesis</keyword>
<feature type="transmembrane region" description="Helical" evidence="4">
    <location>
        <begin position="49"/>
        <end position="71"/>
    </location>
</feature>
<keyword evidence="4" id="KW-0472">Membrane</keyword>
<feature type="region of interest" description="Disordered" evidence="3">
    <location>
        <begin position="235"/>
        <end position="255"/>
    </location>
</feature>
<evidence type="ECO:0000259" key="5">
    <source>
        <dbReference type="Pfam" id="PF02397"/>
    </source>
</evidence>
<feature type="region of interest" description="Disordered" evidence="3">
    <location>
        <begin position="192"/>
        <end position="219"/>
    </location>
</feature>
<dbReference type="RefSeq" id="WP_146178859.1">
    <property type="nucleotide sequence ID" value="NZ_QBKN01000025.1"/>
</dbReference>
<evidence type="ECO:0000256" key="4">
    <source>
        <dbReference type="SAM" id="Phobius"/>
    </source>
</evidence>
<dbReference type="Proteomes" id="UP000244069">
    <property type="component" value="Unassembled WGS sequence"/>
</dbReference>
<reference evidence="6 7" key="1">
    <citation type="submission" date="2018-04" db="EMBL/GenBank/DDBJ databases">
        <title>Genomic Encyclopedia of Archaeal and Bacterial Type Strains, Phase II (KMG-II): from individual species to whole genera.</title>
        <authorList>
            <person name="Goeker M."/>
        </authorList>
    </citation>
    <scope>NUCLEOTIDE SEQUENCE [LARGE SCALE GENOMIC DNA]</scope>
    <source>
        <strain evidence="6 7">DSM 29329</strain>
    </source>
</reference>
<evidence type="ECO:0000256" key="3">
    <source>
        <dbReference type="SAM" id="MobiDB-lite"/>
    </source>
</evidence>
<evidence type="ECO:0000256" key="1">
    <source>
        <dbReference type="ARBA" id="ARBA00006464"/>
    </source>
</evidence>
<dbReference type="PANTHER" id="PTHR30576:SF0">
    <property type="entry name" value="UNDECAPRENYL-PHOSPHATE N-ACETYLGALACTOSAMINYL 1-PHOSPHATE TRANSFERASE-RELATED"/>
    <property type="match status" value="1"/>
</dbReference>
<dbReference type="Pfam" id="PF02397">
    <property type="entry name" value="Bac_transf"/>
    <property type="match status" value="1"/>
</dbReference>
<dbReference type="GO" id="GO:0016780">
    <property type="term" value="F:phosphotransferase activity, for other substituted phosphate groups"/>
    <property type="evidence" value="ECO:0007669"/>
    <property type="project" value="TreeGrafter"/>
</dbReference>
<evidence type="ECO:0000313" key="6">
    <source>
        <dbReference type="EMBL" id="PTX42752.1"/>
    </source>
</evidence>
<keyword evidence="7" id="KW-1185">Reference proteome</keyword>
<comment type="similarity">
    <text evidence="1">Belongs to the bacterial sugar transferase family.</text>
</comment>
<keyword evidence="6" id="KW-0808">Transferase</keyword>
<feature type="domain" description="Bacterial sugar transferase" evidence="5">
    <location>
        <begin position="44"/>
        <end position="191"/>
    </location>
</feature>
<proteinExistence type="inferred from homology"/>
<keyword evidence="4" id="KW-1133">Transmembrane helix</keyword>
<name>A0A2T6AG10_9RHOB</name>
<protein>
    <submittedName>
        <fullName evidence="6">Lipopolysaccharide/colanic/teichoic acid biosynthesis glycosyltransferase</fullName>
    </submittedName>
</protein>
<dbReference type="PANTHER" id="PTHR30576">
    <property type="entry name" value="COLANIC BIOSYNTHESIS UDP-GLUCOSE LIPID CARRIER TRANSFERASE"/>
    <property type="match status" value="1"/>
</dbReference>
<keyword evidence="4" id="KW-0812">Transmembrane</keyword>
<organism evidence="6 7">
    <name type="scientific">Allosediminivita pacifica</name>
    <dbReference type="NCBI Taxonomy" id="1267769"/>
    <lineage>
        <taxon>Bacteria</taxon>
        <taxon>Pseudomonadati</taxon>
        <taxon>Pseudomonadota</taxon>
        <taxon>Alphaproteobacteria</taxon>
        <taxon>Rhodobacterales</taxon>
        <taxon>Paracoccaceae</taxon>
        <taxon>Allosediminivita</taxon>
    </lineage>
</organism>
<dbReference type="OrthoDB" id="9808602at2"/>
<feature type="compositionally biased region" description="Polar residues" evidence="3">
    <location>
        <begin position="198"/>
        <end position="217"/>
    </location>
</feature>
<gene>
    <name evidence="6" type="ORF">C8N44_12548</name>
</gene>